<dbReference type="InterPro" id="IPR000073">
    <property type="entry name" value="AB_hydrolase_1"/>
</dbReference>
<evidence type="ECO:0000256" key="11">
    <source>
        <dbReference type="PIRNR" id="PIRNR006431"/>
    </source>
</evidence>
<dbReference type="SUPFAM" id="SSF53474">
    <property type="entry name" value="alpha/beta-Hydrolases"/>
    <property type="match status" value="1"/>
</dbReference>
<dbReference type="RefSeq" id="WP_081151295.1">
    <property type="nucleotide sequence ID" value="NZ_CP020465.1"/>
</dbReference>
<evidence type="ECO:0000256" key="4">
    <source>
        <dbReference type="ARBA" id="ARBA00012568"/>
    </source>
</evidence>
<dbReference type="PANTHER" id="PTHR43722:SF1">
    <property type="entry name" value="PROLINE IMINOPEPTIDASE"/>
    <property type="match status" value="1"/>
</dbReference>
<dbReference type="PRINTS" id="PR00793">
    <property type="entry name" value="PROAMNOPTASE"/>
</dbReference>
<dbReference type="EC" id="3.4.11.5" evidence="4 11"/>
<feature type="domain" description="AB hydrolase-1" evidence="14">
    <location>
        <begin position="37"/>
        <end position="299"/>
    </location>
</feature>
<evidence type="ECO:0000256" key="5">
    <source>
        <dbReference type="ARBA" id="ARBA00021843"/>
    </source>
</evidence>
<dbReference type="Gene3D" id="3.40.50.1820">
    <property type="entry name" value="alpha/beta hydrolase"/>
    <property type="match status" value="1"/>
</dbReference>
<dbReference type="InterPro" id="IPR002410">
    <property type="entry name" value="Peptidase_S33"/>
</dbReference>
<dbReference type="Pfam" id="PF00561">
    <property type="entry name" value="Abhydrolase_1"/>
    <property type="match status" value="1"/>
</dbReference>
<dbReference type="InterPro" id="IPR005944">
    <property type="entry name" value="Pro_iminopeptidase"/>
</dbReference>
<gene>
    <name evidence="15" type="primary">pip</name>
    <name evidence="15" type="ORF">B5D82_10210</name>
</gene>
<protein>
    <recommendedName>
        <fullName evidence="5 11">Proline iminopeptidase</fullName>
        <shortName evidence="11">PIP</shortName>
        <ecNumber evidence="4 11">3.4.11.5</ecNumber>
    </recommendedName>
    <alternativeName>
        <fullName evidence="10 11">Prolyl aminopeptidase</fullName>
    </alternativeName>
</protein>
<evidence type="ECO:0000313" key="16">
    <source>
        <dbReference type="Proteomes" id="UP000202259"/>
    </source>
</evidence>
<dbReference type="GO" id="GO:0006508">
    <property type="term" value="P:proteolysis"/>
    <property type="evidence" value="ECO:0007669"/>
    <property type="project" value="UniProtKB-KW"/>
</dbReference>
<evidence type="ECO:0000256" key="10">
    <source>
        <dbReference type="ARBA" id="ARBA00029605"/>
    </source>
</evidence>
<evidence type="ECO:0000313" key="15">
    <source>
        <dbReference type="EMBL" id="ASP48099.1"/>
    </source>
</evidence>
<feature type="active site" description="Proton donor" evidence="12">
    <location>
        <position position="295"/>
    </location>
</feature>
<organism evidence="15 16">
    <name type="scientific">Cognaticolwellia beringensis</name>
    <dbReference type="NCBI Taxonomy" id="1967665"/>
    <lineage>
        <taxon>Bacteria</taxon>
        <taxon>Pseudomonadati</taxon>
        <taxon>Pseudomonadota</taxon>
        <taxon>Gammaproteobacteria</taxon>
        <taxon>Alteromonadales</taxon>
        <taxon>Colwelliaceae</taxon>
        <taxon>Cognaticolwellia</taxon>
    </lineage>
</organism>
<comment type="catalytic activity">
    <reaction evidence="1 11 13">
        <text>Release of N-terminal proline from a peptide.</text>
        <dbReference type="EC" id="3.4.11.5"/>
    </reaction>
</comment>
<evidence type="ECO:0000256" key="13">
    <source>
        <dbReference type="RuleBase" id="RU003421"/>
    </source>
</evidence>
<keyword evidence="6 11" id="KW-0031">Aminopeptidase</keyword>
<evidence type="ECO:0000256" key="8">
    <source>
        <dbReference type="ARBA" id="ARBA00022670"/>
    </source>
</evidence>
<evidence type="ECO:0000256" key="12">
    <source>
        <dbReference type="PIRSR" id="PIRSR006431-1"/>
    </source>
</evidence>
<dbReference type="GO" id="GO:0004177">
    <property type="term" value="F:aminopeptidase activity"/>
    <property type="evidence" value="ECO:0007669"/>
    <property type="project" value="UniProtKB-UniRule"/>
</dbReference>
<evidence type="ECO:0000256" key="3">
    <source>
        <dbReference type="ARBA" id="ARBA00010088"/>
    </source>
</evidence>
<dbReference type="GO" id="GO:0005737">
    <property type="term" value="C:cytoplasm"/>
    <property type="evidence" value="ECO:0007669"/>
    <property type="project" value="UniProtKB-SubCell"/>
</dbReference>
<keyword evidence="16" id="KW-1185">Reference proteome</keyword>
<dbReference type="PIRSF" id="PIRSF006431">
    <property type="entry name" value="Pept_S33"/>
    <property type="match status" value="1"/>
</dbReference>
<dbReference type="EMBL" id="CP020465">
    <property type="protein sequence ID" value="ASP48099.1"/>
    <property type="molecule type" value="Genomic_DNA"/>
</dbReference>
<dbReference type="KEGG" id="cber:B5D82_10210"/>
<evidence type="ECO:0000256" key="6">
    <source>
        <dbReference type="ARBA" id="ARBA00022438"/>
    </source>
</evidence>
<evidence type="ECO:0000259" key="14">
    <source>
        <dbReference type="Pfam" id="PF00561"/>
    </source>
</evidence>
<dbReference type="Proteomes" id="UP000202259">
    <property type="component" value="Chromosome"/>
</dbReference>
<comment type="similarity">
    <text evidence="3 11 13">Belongs to the peptidase S33 family.</text>
</comment>
<name>A0A222G898_9GAMM</name>
<dbReference type="PANTHER" id="PTHR43722">
    <property type="entry name" value="PROLINE IMINOPEPTIDASE"/>
    <property type="match status" value="1"/>
</dbReference>
<evidence type="ECO:0000256" key="1">
    <source>
        <dbReference type="ARBA" id="ARBA00001585"/>
    </source>
</evidence>
<reference evidence="15 16" key="1">
    <citation type="submission" date="2017-08" db="EMBL/GenBank/DDBJ databases">
        <title>Complete genome of Colwellia sp. NB097-1, a psychrophile bacterium ioslated from Bering Sea.</title>
        <authorList>
            <person name="Chen X."/>
        </authorList>
    </citation>
    <scope>NUCLEOTIDE SEQUENCE [LARGE SCALE GENOMIC DNA]</scope>
    <source>
        <strain evidence="15 16">NB097-1</strain>
    </source>
</reference>
<proteinExistence type="inferred from homology"/>
<feature type="active site" description="Nucleophile" evidence="12">
    <location>
        <position position="111"/>
    </location>
</feature>
<keyword evidence="9 11" id="KW-0378">Hydrolase</keyword>
<evidence type="ECO:0000256" key="9">
    <source>
        <dbReference type="ARBA" id="ARBA00022801"/>
    </source>
</evidence>
<dbReference type="NCBIfam" id="TIGR01249">
    <property type="entry name" value="pro_imino_pep_1"/>
    <property type="match status" value="1"/>
</dbReference>
<feature type="active site" evidence="12">
    <location>
        <position position="267"/>
    </location>
</feature>
<accession>A0A222G898</accession>
<dbReference type="InterPro" id="IPR029058">
    <property type="entry name" value="AB_hydrolase_fold"/>
</dbReference>
<dbReference type="AlphaFoldDB" id="A0A222G898"/>
<keyword evidence="8 11" id="KW-0645">Protease</keyword>
<comment type="subcellular location">
    <subcellularLocation>
        <location evidence="2 11">Cytoplasm</location>
    </subcellularLocation>
</comment>
<dbReference type="OrthoDB" id="9796770at2"/>
<sequence length="323" mass="36397">MSRMLYPNIAVYQQEWLDVGDGHQLYLEQSGNPNGIAVVYLHGGPGSGSCKDHRRYFDPEKYRIILFDQRGCGRSKPSPSIKDNTSSHLVADLEVIRKHLSISRWLVSGGSWGSTLALLYGIQYPETVLGFILRGIFLGTTAEYNWLYGQDGVAGFFPEYYREFTAQLDEPKTNDVLQGYYDVLTGANEIAATAANKAWCLWELRLSSIEHRSIDSQHIEDPHQALCKAKISSHYFINKCFIDDDFILASIDKIKSIPAIILHGRYDMVCPMRSADMLVQQWPNARLQILPRAGHSGFESQTIDGFCQATDTMANFIAEQSIE</sequence>
<evidence type="ECO:0000256" key="7">
    <source>
        <dbReference type="ARBA" id="ARBA00022490"/>
    </source>
</evidence>
<keyword evidence="7 11" id="KW-0963">Cytoplasm</keyword>
<evidence type="ECO:0000256" key="2">
    <source>
        <dbReference type="ARBA" id="ARBA00004496"/>
    </source>
</evidence>